<evidence type="ECO:0000256" key="1">
    <source>
        <dbReference type="ARBA" id="ARBA00004496"/>
    </source>
</evidence>
<evidence type="ECO:0000313" key="5">
    <source>
        <dbReference type="Proteomes" id="UP001165121"/>
    </source>
</evidence>
<evidence type="ECO:0000313" key="4">
    <source>
        <dbReference type="EMBL" id="GMF39642.1"/>
    </source>
</evidence>
<protein>
    <submittedName>
        <fullName evidence="4">Unnamed protein product</fullName>
    </submittedName>
</protein>
<dbReference type="GO" id="GO:0007051">
    <property type="term" value="P:spindle organization"/>
    <property type="evidence" value="ECO:0007669"/>
    <property type="project" value="TreeGrafter"/>
</dbReference>
<comment type="subcellular location">
    <subcellularLocation>
        <location evidence="1">Cytoplasm</location>
    </subcellularLocation>
</comment>
<reference evidence="4" key="1">
    <citation type="submission" date="2023-04" db="EMBL/GenBank/DDBJ databases">
        <title>Phytophthora fragariaefolia NBRC 109709.</title>
        <authorList>
            <person name="Ichikawa N."/>
            <person name="Sato H."/>
            <person name="Tonouchi N."/>
        </authorList>
    </citation>
    <scope>NUCLEOTIDE SEQUENCE</scope>
    <source>
        <strain evidence="4">NBRC 109709</strain>
    </source>
</reference>
<evidence type="ECO:0000256" key="2">
    <source>
        <dbReference type="ARBA" id="ARBA00022490"/>
    </source>
</evidence>
<dbReference type="GO" id="GO:0051295">
    <property type="term" value="P:establishment of meiotic spindle localization"/>
    <property type="evidence" value="ECO:0007669"/>
    <property type="project" value="TreeGrafter"/>
</dbReference>
<organism evidence="4 5">
    <name type="scientific">Phytophthora fragariaefolia</name>
    <dbReference type="NCBI Taxonomy" id="1490495"/>
    <lineage>
        <taxon>Eukaryota</taxon>
        <taxon>Sar</taxon>
        <taxon>Stramenopiles</taxon>
        <taxon>Oomycota</taxon>
        <taxon>Peronosporomycetes</taxon>
        <taxon>Peronosporales</taxon>
        <taxon>Peronosporaceae</taxon>
        <taxon>Phytophthora</taxon>
    </lineage>
</organism>
<keyword evidence="2" id="KW-0963">Cytoplasm</keyword>
<dbReference type="GO" id="GO:0005516">
    <property type="term" value="F:calmodulin binding"/>
    <property type="evidence" value="ECO:0007669"/>
    <property type="project" value="UniProtKB-KW"/>
</dbReference>
<dbReference type="EMBL" id="BSXT01001179">
    <property type="protein sequence ID" value="GMF39642.1"/>
    <property type="molecule type" value="Genomic_DNA"/>
</dbReference>
<dbReference type="GO" id="GO:0005737">
    <property type="term" value="C:cytoplasm"/>
    <property type="evidence" value="ECO:0007669"/>
    <property type="project" value="UniProtKB-SubCell"/>
</dbReference>
<dbReference type="AlphaFoldDB" id="A0A9W6XHY9"/>
<dbReference type="Proteomes" id="UP001165121">
    <property type="component" value="Unassembled WGS sequence"/>
</dbReference>
<keyword evidence="5" id="KW-1185">Reference proteome</keyword>
<sequence>MKLVGVDQQTGSVSSSSTHLQQLRVKAHEERSVQVEHPQTLGSRLDMALHMLLHGKRLQDMLFASHTIEVCTRYSRECCHKCVQLQISSTIFAAIRGLNRSRPHVELLHQLLLVLRNLTVYRRSSDKSKLKRVVADNDAKDRLDVDLRALDTLVDLLHIHRDMHHVFTLSADVITYYFGLLKPLADRNPNVRDSWSEAEKRLGGLQELLSRKLALYNATASFRRVNQIPEKSDGNNLMRKMNPKTAVSIMEKLVVQLKRQCLSCDCCRLYTTTSIFLVSFLISPRLHTMDMTWVFLEPWRLVLDEFLMDENKPRGIVWEVEVYLECPGHSERPWKMHQLPMKFYMDGENRQDPEKLQRLQEAMELFTILAFVNNDAFAELLPINLFFYTFVSPYDQRKFYPEWDKILKTIPVTTTSFSFTVNTAMFFIAML</sequence>
<name>A0A9W6XHY9_9STRA</name>
<dbReference type="GO" id="GO:0000922">
    <property type="term" value="C:spindle pole"/>
    <property type="evidence" value="ECO:0007669"/>
    <property type="project" value="TreeGrafter"/>
</dbReference>
<keyword evidence="3" id="KW-0112">Calmodulin-binding</keyword>
<dbReference type="PANTHER" id="PTHR22706">
    <property type="entry name" value="ASSEMBLY FACTOR FOR SPINDLE MICROTUBULES"/>
    <property type="match status" value="1"/>
</dbReference>
<evidence type="ECO:0000256" key="3">
    <source>
        <dbReference type="ARBA" id="ARBA00022860"/>
    </source>
</evidence>
<gene>
    <name evidence="4" type="ORF">Pfra01_001185500</name>
</gene>
<dbReference type="OrthoDB" id="2148418at2759"/>
<comment type="caution">
    <text evidence="4">The sequence shown here is derived from an EMBL/GenBank/DDBJ whole genome shotgun (WGS) entry which is preliminary data.</text>
</comment>
<proteinExistence type="predicted"/>
<dbReference type="InterPro" id="IPR051185">
    <property type="entry name" value="ASPM"/>
</dbReference>
<accession>A0A9W6XHY9</accession>
<dbReference type="GO" id="GO:0000278">
    <property type="term" value="P:mitotic cell cycle"/>
    <property type="evidence" value="ECO:0007669"/>
    <property type="project" value="TreeGrafter"/>
</dbReference>
<dbReference type="PANTHER" id="PTHR22706:SF1">
    <property type="entry name" value="ASSEMBLY FACTOR FOR SPINDLE MICROTUBULES"/>
    <property type="match status" value="1"/>
</dbReference>